<proteinExistence type="predicted"/>
<evidence type="ECO:0000256" key="1">
    <source>
        <dbReference type="SAM" id="Phobius"/>
    </source>
</evidence>
<sequence length="125" mass="12626">MAEGHRSKLRRHFFSSVRGVFSLGLCMVSGVSSVLGGVVRTGSGGLGSSVGSGVSSGSGVVGSSLRGTGNGRILRLVRSSLCVGSGVSSAFSRAVGLVGVAASSQRHTQSQGKQSLIDRHCFFLV</sequence>
<gene>
    <name evidence="2" type="ORF">J2W68_001629</name>
</gene>
<keyword evidence="3" id="KW-1185">Reference proteome</keyword>
<feature type="transmembrane region" description="Helical" evidence="1">
    <location>
        <begin position="20"/>
        <end position="39"/>
    </location>
</feature>
<protein>
    <recommendedName>
        <fullName evidence="4">Secreted protein</fullName>
    </recommendedName>
</protein>
<keyword evidence="1" id="KW-0472">Membrane</keyword>
<dbReference type="Proteomes" id="UP001256588">
    <property type="component" value="Unassembled WGS sequence"/>
</dbReference>
<evidence type="ECO:0000313" key="3">
    <source>
        <dbReference type="Proteomes" id="UP001256588"/>
    </source>
</evidence>
<keyword evidence="1" id="KW-1133">Transmembrane helix</keyword>
<organism evidence="2 3">
    <name type="scientific">Luteimonas terrae</name>
    <dbReference type="NCBI Taxonomy" id="1530191"/>
    <lineage>
        <taxon>Bacteria</taxon>
        <taxon>Pseudomonadati</taxon>
        <taxon>Pseudomonadota</taxon>
        <taxon>Gammaproteobacteria</taxon>
        <taxon>Lysobacterales</taxon>
        <taxon>Lysobacteraceae</taxon>
        <taxon>Luteimonas</taxon>
    </lineage>
</organism>
<keyword evidence="1" id="KW-0812">Transmembrane</keyword>
<evidence type="ECO:0008006" key="4">
    <source>
        <dbReference type="Google" id="ProtNLM"/>
    </source>
</evidence>
<name>A0ABU1XWD5_9GAMM</name>
<accession>A0ABU1XWD5</accession>
<evidence type="ECO:0000313" key="2">
    <source>
        <dbReference type="EMBL" id="MDR7192913.1"/>
    </source>
</evidence>
<reference evidence="2 3" key="1">
    <citation type="submission" date="2023-07" db="EMBL/GenBank/DDBJ databases">
        <title>Sorghum-associated microbial communities from plants grown in Nebraska, USA.</title>
        <authorList>
            <person name="Schachtman D."/>
        </authorList>
    </citation>
    <scope>NUCLEOTIDE SEQUENCE [LARGE SCALE GENOMIC DNA]</scope>
    <source>
        <strain evidence="2 3">4099</strain>
    </source>
</reference>
<dbReference type="EMBL" id="JAVDWO010000005">
    <property type="protein sequence ID" value="MDR7192913.1"/>
    <property type="molecule type" value="Genomic_DNA"/>
</dbReference>
<comment type="caution">
    <text evidence="2">The sequence shown here is derived from an EMBL/GenBank/DDBJ whole genome shotgun (WGS) entry which is preliminary data.</text>
</comment>